<comment type="caution">
    <text evidence="1">The sequence shown here is derived from an EMBL/GenBank/DDBJ whole genome shotgun (WGS) entry which is preliminary data.</text>
</comment>
<feature type="non-terminal residue" evidence="1">
    <location>
        <position position="157"/>
    </location>
</feature>
<dbReference type="EMBL" id="CALTRL010000002">
    <property type="protein sequence ID" value="CAH7665723.1"/>
    <property type="molecule type" value="Genomic_DNA"/>
</dbReference>
<dbReference type="AlphaFoldDB" id="A0AAV0AGE9"/>
<proteinExistence type="predicted"/>
<gene>
    <name evidence="1" type="ORF">PPACK8108_LOCUS3</name>
</gene>
<keyword evidence="2" id="KW-1185">Reference proteome</keyword>
<feature type="non-terminal residue" evidence="1">
    <location>
        <position position="1"/>
    </location>
</feature>
<name>A0AAV0AGE9_PHAPC</name>
<accession>A0AAV0AGE9</accession>
<sequence>CEESSKELLLRVQFDEIFELLKPIRWDKLFELYKPESQGWFQFKEFESNSGKQFDSDSNRILRAKILKFSRLLKLLKSVLLSCDPKSPLYLIKHNLIESQDIRRDFFADGAVLSAMAEHLRIKNRELFGRNSVRYPPSIRGTLQRHKETAYLQQCLS</sequence>
<evidence type="ECO:0000313" key="1">
    <source>
        <dbReference type="EMBL" id="CAH7665723.1"/>
    </source>
</evidence>
<protein>
    <submittedName>
        <fullName evidence="1">Uncharacterized protein</fullName>
    </submittedName>
</protein>
<dbReference type="Proteomes" id="UP001153365">
    <property type="component" value="Unassembled WGS sequence"/>
</dbReference>
<organism evidence="1 2">
    <name type="scientific">Phakopsora pachyrhizi</name>
    <name type="common">Asian soybean rust disease fungus</name>
    <dbReference type="NCBI Taxonomy" id="170000"/>
    <lineage>
        <taxon>Eukaryota</taxon>
        <taxon>Fungi</taxon>
        <taxon>Dikarya</taxon>
        <taxon>Basidiomycota</taxon>
        <taxon>Pucciniomycotina</taxon>
        <taxon>Pucciniomycetes</taxon>
        <taxon>Pucciniales</taxon>
        <taxon>Phakopsoraceae</taxon>
        <taxon>Phakopsora</taxon>
    </lineage>
</organism>
<reference evidence="1" key="1">
    <citation type="submission" date="2022-06" db="EMBL/GenBank/DDBJ databases">
        <authorList>
            <consortium name="SYNGENTA / RWTH Aachen University"/>
        </authorList>
    </citation>
    <scope>NUCLEOTIDE SEQUENCE</scope>
</reference>
<evidence type="ECO:0000313" key="2">
    <source>
        <dbReference type="Proteomes" id="UP001153365"/>
    </source>
</evidence>